<accession>A0A9P0BIM1</accession>
<dbReference type="SUPFAM" id="SSF51735">
    <property type="entry name" value="NAD(P)-binding Rossmann-fold domains"/>
    <property type="match status" value="1"/>
</dbReference>
<evidence type="ECO:0000313" key="2">
    <source>
        <dbReference type="EMBL" id="CAH0564370.1"/>
    </source>
</evidence>
<protein>
    <recommendedName>
        <fullName evidence="1">Glyceraldehyde 3-phosphate dehydrogenase NAD(P) binding domain-containing protein</fullName>
    </recommendedName>
</protein>
<dbReference type="EMBL" id="OV121140">
    <property type="protein sequence ID" value="CAH0564370.1"/>
    <property type="molecule type" value="Genomic_DNA"/>
</dbReference>
<evidence type="ECO:0000259" key="1">
    <source>
        <dbReference type="Pfam" id="PF00044"/>
    </source>
</evidence>
<proteinExistence type="predicted"/>
<evidence type="ECO:0000313" key="3">
    <source>
        <dbReference type="Proteomes" id="UP001154078"/>
    </source>
</evidence>
<dbReference type="InterPro" id="IPR036291">
    <property type="entry name" value="NAD(P)-bd_dom_sf"/>
</dbReference>
<dbReference type="Pfam" id="PF00044">
    <property type="entry name" value="Gp_dh_N"/>
    <property type="match status" value="1"/>
</dbReference>
<dbReference type="InterPro" id="IPR020828">
    <property type="entry name" value="GlycerAld_3-P_DH_NAD(P)-bd"/>
</dbReference>
<name>A0A9P0BIM1_BRAAE</name>
<gene>
    <name evidence="2" type="ORF">MELIAE_LOCUS12949</name>
</gene>
<sequence>MVKVGIAGFNALTRTLLRVFISKLTQTCPPQENLFHIVSINCPKTSIECMVYMLKHDPIYGDPKVEISHNLDEISIGGCIRIAVTNCEEQAAPWKNTKTEYVIDVINGTNDKSGVKSLKKI</sequence>
<dbReference type="AlphaFoldDB" id="A0A9P0BIM1"/>
<feature type="domain" description="Glyceraldehyde 3-phosphate dehydrogenase NAD(P) binding" evidence="1">
    <location>
        <begin position="2"/>
        <end position="104"/>
    </location>
</feature>
<dbReference type="GO" id="GO:0051287">
    <property type="term" value="F:NAD binding"/>
    <property type="evidence" value="ECO:0007669"/>
    <property type="project" value="InterPro"/>
</dbReference>
<reference evidence="2" key="1">
    <citation type="submission" date="2021-12" db="EMBL/GenBank/DDBJ databases">
        <authorList>
            <person name="King R."/>
        </authorList>
    </citation>
    <scope>NUCLEOTIDE SEQUENCE</scope>
</reference>
<dbReference type="Gene3D" id="3.40.50.720">
    <property type="entry name" value="NAD(P)-binding Rossmann-like Domain"/>
    <property type="match status" value="1"/>
</dbReference>
<organism evidence="2 3">
    <name type="scientific">Brassicogethes aeneus</name>
    <name type="common">Rape pollen beetle</name>
    <name type="synonym">Meligethes aeneus</name>
    <dbReference type="NCBI Taxonomy" id="1431903"/>
    <lineage>
        <taxon>Eukaryota</taxon>
        <taxon>Metazoa</taxon>
        <taxon>Ecdysozoa</taxon>
        <taxon>Arthropoda</taxon>
        <taxon>Hexapoda</taxon>
        <taxon>Insecta</taxon>
        <taxon>Pterygota</taxon>
        <taxon>Neoptera</taxon>
        <taxon>Endopterygota</taxon>
        <taxon>Coleoptera</taxon>
        <taxon>Polyphaga</taxon>
        <taxon>Cucujiformia</taxon>
        <taxon>Nitidulidae</taxon>
        <taxon>Meligethinae</taxon>
        <taxon>Brassicogethes</taxon>
    </lineage>
</organism>
<keyword evidence="3" id="KW-1185">Reference proteome</keyword>
<dbReference type="Proteomes" id="UP001154078">
    <property type="component" value="Chromosome 9"/>
</dbReference>